<evidence type="ECO:0000256" key="1">
    <source>
        <dbReference type="ARBA" id="ARBA00022722"/>
    </source>
</evidence>
<feature type="compositionally biased region" description="Polar residues" evidence="3">
    <location>
        <begin position="587"/>
        <end position="603"/>
    </location>
</feature>
<evidence type="ECO:0000313" key="7">
    <source>
        <dbReference type="Proteomes" id="UP001287356"/>
    </source>
</evidence>
<dbReference type="InterPro" id="IPR006085">
    <property type="entry name" value="XPG_DNA_repair_N"/>
</dbReference>
<reference evidence="6" key="1">
    <citation type="journal article" date="2023" name="Mol. Phylogenet. Evol.">
        <title>Genome-scale phylogeny and comparative genomics of the fungal order Sordariales.</title>
        <authorList>
            <person name="Hensen N."/>
            <person name="Bonometti L."/>
            <person name="Westerberg I."/>
            <person name="Brannstrom I.O."/>
            <person name="Guillou S."/>
            <person name="Cros-Aarteil S."/>
            <person name="Calhoun S."/>
            <person name="Haridas S."/>
            <person name="Kuo A."/>
            <person name="Mondo S."/>
            <person name="Pangilinan J."/>
            <person name="Riley R."/>
            <person name="LaButti K."/>
            <person name="Andreopoulos B."/>
            <person name="Lipzen A."/>
            <person name="Chen C."/>
            <person name="Yan M."/>
            <person name="Daum C."/>
            <person name="Ng V."/>
            <person name="Clum A."/>
            <person name="Steindorff A."/>
            <person name="Ohm R.A."/>
            <person name="Martin F."/>
            <person name="Silar P."/>
            <person name="Natvig D.O."/>
            <person name="Lalanne C."/>
            <person name="Gautier V."/>
            <person name="Ament-Velasquez S.L."/>
            <person name="Kruys A."/>
            <person name="Hutchinson M.I."/>
            <person name="Powell A.J."/>
            <person name="Barry K."/>
            <person name="Miller A.N."/>
            <person name="Grigoriev I.V."/>
            <person name="Debuchy R."/>
            <person name="Gladieux P."/>
            <person name="Hiltunen Thoren M."/>
            <person name="Johannesson H."/>
        </authorList>
    </citation>
    <scope>NUCLEOTIDE SEQUENCE</scope>
    <source>
        <strain evidence="6">CBS 958.72</strain>
    </source>
</reference>
<dbReference type="SMART" id="SM00484">
    <property type="entry name" value="XPGI"/>
    <property type="match status" value="1"/>
</dbReference>
<dbReference type="SUPFAM" id="SSF47807">
    <property type="entry name" value="5' to 3' exonuclease, C-terminal subdomain"/>
    <property type="match status" value="1"/>
</dbReference>
<evidence type="ECO:0000256" key="2">
    <source>
        <dbReference type="ARBA" id="ARBA00022801"/>
    </source>
</evidence>
<dbReference type="InterPro" id="IPR006086">
    <property type="entry name" value="XPG-I_dom"/>
</dbReference>
<feature type="region of interest" description="Disordered" evidence="3">
    <location>
        <begin position="508"/>
        <end position="876"/>
    </location>
</feature>
<dbReference type="AlphaFoldDB" id="A0AAE0KA65"/>
<dbReference type="InterPro" id="IPR037316">
    <property type="entry name" value="Yen1_H3TH"/>
</dbReference>
<feature type="region of interest" description="Disordered" evidence="3">
    <location>
        <begin position="422"/>
        <end position="444"/>
    </location>
</feature>
<keyword evidence="7" id="KW-1185">Reference proteome</keyword>
<dbReference type="FunFam" id="3.40.50.1010:FF:000051">
    <property type="entry name" value="Rad2-like endonuclease, putative (AFU_orthologue AFUA_3G13260)"/>
    <property type="match status" value="1"/>
</dbReference>
<feature type="compositionally biased region" description="Polar residues" evidence="3">
    <location>
        <begin position="721"/>
        <end position="732"/>
    </location>
</feature>
<feature type="domain" description="XPG-I" evidence="4">
    <location>
        <begin position="110"/>
        <end position="189"/>
    </location>
</feature>
<dbReference type="Gene3D" id="1.10.150.20">
    <property type="entry name" value="5' to 3' exonuclease, C-terminal subdomain"/>
    <property type="match status" value="1"/>
</dbReference>
<feature type="compositionally biased region" description="Basic residues" evidence="3">
    <location>
        <begin position="672"/>
        <end position="684"/>
    </location>
</feature>
<protein>
    <recommendedName>
        <fullName evidence="8">Flap structure-specific endonuclease</fullName>
    </recommendedName>
</protein>
<dbReference type="Gene3D" id="3.40.50.1010">
    <property type="entry name" value="5'-nuclease"/>
    <property type="match status" value="2"/>
</dbReference>
<dbReference type="Pfam" id="PF18380">
    <property type="entry name" value="GEN1_C"/>
    <property type="match status" value="1"/>
</dbReference>
<feature type="compositionally biased region" description="Pro residues" evidence="3">
    <location>
        <begin position="653"/>
        <end position="668"/>
    </location>
</feature>
<dbReference type="PANTHER" id="PTHR11081">
    <property type="entry name" value="FLAP ENDONUCLEASE FAMILY MEMBER"/>
    <property type="match status" value="1"/>
</dbReference>
<evidence type="ECO:0000259" key="5">
    <source>
        <dbReference type="SMART" id="SM00485"/>
    </source>
</evidence>
<feature type="region of interest" description="Disordered" evidence="3">
    <location>
        <begin position="909"/>
        <end position="935"/>
    </location>
</feature>
<feature type="domain" description="XPG N-terminal" evidence="5">
    <location>
        <begin position="1"/>
        <end position="98"/>
    </location>
</feature>
<keyword evidence="1" id="KW-0540">Nuclease</keyword>
<dbReference type="InterPro" id="IPR041177">
    <property type="entry name" value="GEN1_C"/>
</dbReference>
<dbReference type="FunFam" id="3.40.50.1010:FF:000037">
    <property type="entry name" value="Rad2-like endonuclease, putative (AFU_orthologue AFUA_3G13260)"/>
    <property type="match status" value="1"/>
</dbReference>
<evidence type="ECO:0008006" key="8">
    <source>
        <dbReference type="Google" id="ProtNLM"/>
    </source>
</evidence>
<keyword evidence="2" id="KW-0378">Hydrolase</keyword>
<dbReference type="GO" id="GO:0006281">
    <property type="term" value="P:DNA repair"/>
    <property type="evidence" value="ECO:0007669"/>
    <property type="project" value="UniProtKB-ARBA"/>
</dbReference>
<dbReference type="InterPro" id="IPR006084">
    <property type="entry name" value="XPG/Rad2"/>
</dbReference>
<dbReference type="Pfam" id="PF00867">
    <property type="entry name" value="XPG_I"/>
    <property type="match status" value="1"/>
</dbReference>
<dbReference type="GO" id="GO:0008821">
    <property type="term" value="F:crossover junction DNA endonuclease activity"/>
    <property type="evidence" value="ECO:0007669"/>
    <property type="project" value="InterPro"/>
</dbReference>
<reference evidence="6" key="2">
    <citation type="submission" date="2023-06" db="EMBL/GenBank/DDBJ databases">
        <authorList>
            <consortium name="Lawrence Berkeley National Laboratory"/>
            <person name="Haridas S."/>
            <person name="Hensen N."/>
            <person name="Bonometti L."/>
            <person name="Westerberg I."/>
            <person name="Brannstrom I.O."/>
            <person name="Guillou S."/>
            <person name="Cros-Aarteil S."/>
            <person name="Calhoun S."/>
            <person name="Kuo A."/>
            <person name="Mondo S."/>
            <person name="Pangilinan J."/>
            <person name="Riley R."/>
            <person name="Labutti K."/>
            <person name="Andreopoulos B."/>
            <person name="Lipzen A."/>
            <person name="Chen C."/>
            <person name="Yanf M."/>
            <person name="Daum C."/>
            <person name="Ng V."/>
            <person name="Clum A."/>
            <person name="Steindorff A."/>
            <person name="Ohm R."/>
            <person name="Martin F."/>
            <person name="Silar P."/>
            <person name="Natvig D."/>
            <person name="Lalanne C."/>
            <person name="Gautier V."/>
            <person name="Ament-Velasquez S.L."/>
            <person name="Kruys A."/>
            <person name="Hutchinson M.I."/>
            <person name="Powell A.J."/>
            <person name="Barry K."/>
            <person name="Miller A.N."/>
            <person name="Grigoriev I.V."/>
            <person name="Debuchy R."/>
            <person name="Gladieux P."/>
            <person name="Thoren M.H."/>
            <person name="Johannesson H."/>
        </authorList>
    </citation>
    <scope>NUCLEOTIDE SEQUENCE</scope>
    <source>
        <strain evidence="6">CBS 958.72</strain>
    </source>
</reference>
<feature type="compositionally biased region" description="Low complexity" evidence="3">
    <location>
        <begin position="695"/>
        <end position="707"/>
    </location>
</feature>
<dbReference type="SMART" id="SM00485">
    <property type="entry name" value="XPGN"/>
    <property type="match status" value="1"/>
</dbReference>
<dbReference type="Proteomes" id="UP001287356">
    <property type="component" value="Unassembled WGS sequence"/>
</dbReference>
<feature type="compositionally biased region" description="Low complexity" evidence="3">
    <location>
        <begin position="515"/>
        <end position="536"/>
    </location>
</feature>
<proteinExistence type="predicted"/>
<name>A0AAE0KA65_9PEZI</name>
<feature type="compositionally biased region" description="Polar residues" evidence="3">
    <location>
        <begin position="537"/>
        <end position="557"/>
    </location>
</feature>
<feature type="compositionally biased region" description="Acidic residues" evidence="3">
    <location>
        <begin position="422"/>
        <end position="431"/>
    </location>
</feature>
<comment type="caution">
    <text evidence="6">The sequence shown here is derived from an EMBL/GenBank/DDBJ whole genome shotgun (WGS) entry which is preliminary data.</text>
</comment>
<accession>A0AAE0KA65</accession>
<sequence>MGIKGIYKEIGPGDRVSLCKLAVEKLEQTGRPLRLAIDISIWQFQMQAAKGGSNPAIRTLFYRLLRLMALAIQPIFVFDGPRKPAFKRNKRSVGRSGTSVGSAMAKQVIRLFGFAIHDAPGEAEAECALLQQQGVVDAVLSEDVDTIMFGCRRTLRNWTSEGPKGPKGSKTPTHVSVYDADEVTSGTSGLDREGMVLVALMSGGDYLPEGIPGCGVKVACEAARAGFGRDLCQIKRADTAALAAWKSKLLHELCTNESKFFRTKHKALEIPDEFPNMEILGYYTHPVVSRQDTVDRLKRDPPSTKEVDVIGLRKFVGETFDWNYRNGAVKLIRVLAPSLLVQILLDKHKLQEPRADDLDQQKRDEAAIVKAVSIRRTHFSTDATPELRISFIPADIVGLNLGAEPEEEVEGYGRSGIALNSDDEFDDDAVEGPESGGTKKTFDPLQPDLAWIPESIVKIGVPLTVEDWEEKRATAKAAAKTTRTRSTRSKKTDIPTGALDKFVKVTKNTSAATGPSKVSTIVSSSGSSFSAIPPSIQDTGRQPLTRSATISSSTRQALGSGRIKQPKKPSKPQPSKPTAGINPWTLAGSQESPKVTKSITCSTAHPKPNTAQHAIYISSSPAAPSPLPRHDEAVTSAEVAGQMTLKKGEQTQGPPPGPSFQTDPPSPSTIPRKLRSAAVRRRTKVAASAKHPADDTPASDSASSQTTRKPRPFKRTKSGEDSASISLTQKSITDYGKLSKGSGSGFTNVKASPTADVISRIETDPLSGDESDGNLPPLQQLCNARFLRTFRPPTADGRDENDIKDDNEDELPPQKPRTVPPYSTALDPGKTGSHSLSVSKKESGDGKENRQSSADNFETRPASLAKETTAAATTSSATMNLYFPRSTNDVDAGYLDEVEVSGEVADRVRAAASTHNKDSDGSGDDDDHQFGIEQDRVMDKDVERLLRKHGLRDGNSRFWRGSDVAFVDLTGQD</sequence>
<evidence type="ECO:0000259" key="4">
    <source>
        <dbReference type="SMART" id="SM00484"/>
    </source>
</evidence>
<dbReference type="CDD" id="cd09870">
    <property type="entry name" value="PIN_YEN1"/>
    <property type="match status" value="1"/>
</dbReference>
<feature type="compositionally biased region" description="Basic and acidic residues" evidence="3">
    <location>
        <begin position="909"/>
        <end position="920"/>
    </location>
</feature>
<dbReference type="InterPro" id="IPR029060">
    <property type="entry name" value="PIN-like_dom_sf"/>
</dbReference>
<dbReference type="InterPro" id="IPR036279">
    <property type="entry name" value="5-3_exonuclease_C_sf"/>
</dbReference>
<evidence type="ECO:0000256" key="3">
    <source>
        <dbReference type="SAM" id="MobiDB-lite"/>
    </source>
</evidence>
<dbReference type="CDD" id="cd09906">
    <property type="entry name" value="H3TH_YEN1"/>
    <property type="match status" value="1"/>
</dbReference>
<feature type="compositionally biased region" description="Acidic residues" evidence="3">
    <location>
        <begin position="802"/>
        <end position="811"/>
    </location>
</feature>
<feature type="compositionally biased region" description="Basic and acidic residues" evidence="3">
    <location>
        <begin position="839"/>
        <end position="850"/>
    </location>
</feature>
<evidence type="ECO:0000313" key="6">
    <source>
        <dbReference type="EMBL" id="KAK3372876.1"/>
    </source>
</evidence>
<gene>
    <name evidence="6" type="ORF">B0T24DRAFT_621617</name>
</gene>
<dbReference type="EMBL" id="JAULSN010000004">
    <property type="protein sequence ID" value="KAK3372876.1"/>
    <property type="molecule type" value="Genomic_DNA"/>
</dbReference>
<organism evidence="6 7">
    <name type="scientific">Lasiosphaeria ovina</name>
    <dbReference type="NCBI Taxonomy" id="92902"/>
    <lineage>
        <taxon>Eukaryota</taxon>
        <taxon>Fungi</taxon>
        <taxon>Dikarya</taxon>
        <taxon>Ascomycota</taxon>
        <taxon>Pezizomycotina</taxon>
        <taxon>Sordariomycetes</taxon>
        <taxon>Sordariomycetidae</taxon>
        <taxon>Sordariales</taxon>
        <taxon>Lasiosphaeriaceae</taxon>
        <taxon>Lasiosphaeria</taxon>
    </lineage>
</organism>
<dbReference type="PRINTS" id="PR00853">
    <property type="entry name" value="XPGRADSUPER"/>
</dbReference>
<dbReference type="PANTHER" id="PTHR11081:SF75">
    <property type="entry name" value="ENDONUCLEASE, PUTATIVE (AFU_ORTHOLOGUE AFUA_3G13260)-RELATED"/>
    <property type="match status" value="1"/>
</dbReference>
<dbReference type="GO" id="GO:0017108">
    <property type="term" value="F:5'-flap endonuclease activity"/>
    <property type="evidence" value="ECO:0007669"/>
    <property type="project" value="TreeGrafter"/>
</dbReference>
<dbReference type="Pfam" id="PF00752">
    <property type="entry name" value="XPG_N"/>
    <property type="match status" value="1"/>
</dbReference>
<dbReference type="SUPFAM" id="SSF88723">
    <property type="entry name" value="PIN domain-like"/>
    <property type="match status" value="1"/>
</dbReference>